<dbReference type="Gene3D" id="1.10.3290.10">
    <property type="entry name" value="Fido-like domain"/>
    <property type="match status" value="1"/>
</dbReference>
<organism evidence="5 6">
    <name type="scientific">Parvimonas micra</name>
    <dbReference type="NCBI Taxonomy" id="33033"/>
    <lineage>
        <taxon>Bacteria</taxon>
        <taxon>Bacillati</taxon>
        <taxon>Bacillota</taxon>
        <taxon>Tissierellia</taxon>
        <taxon>Tissierellales</taxon>
        <taxon>Peptoniphilaceae</taxon>
        <taxon>Parvimonas</taxon>
    </lineage>
</organism>
<dbReference type="InterPro" id="IPR003812">
    <property type="entry name" value="Fido"/>
</dbReference>
<evidence type="ECO:0000313" key="6">
    <source>
        <dbReference type="Proteomes" id="UP001210690"/>
    </source>
</evidence>
<dbReference type="InterPro" id="IPR040198">
    <property type="entry name" value="Fido_containing"/>
</dbReference>
<dbReference type="EMBL" id="CP101412">
    <property type="protein sequence ID" value="WBB30838.1"/>
    <property type="molecule type" value="Genomic_DNA"/>
</dbReference>
<protein>
    <submittedName>
        <fullName evidence="5">Fic family protein</fullName>
    </submittedName>
</protein>
<accession>A0AAX3K6Q4</accession>
<feature type="binding site" evidence="1">
    <location>
        <begin position="214"/>
        <end position="220"/>
    </location>
    <ligand>
        <name>ATP</name>
        <dbReference type="ChEBI" id="CHEBI:30616"/>
    </ligand>
</feature>
<dbReference type="SUPFAM" id="SSF140931">
    <property type="entry name" value="Fic-like"/>
    <property type="match status" value="1"/>
</dbReference>
<evidence type="ECO:0000256" key="2">
    <source>
        <dbReference type="PIRSR" id="PIRSR640198-1"/>
    </source>
</evidence>
<dbReference type="RefSeq" id="WP_269755192.1">
    <property type="nucleotide sequence ID" value="NZ_CP101412.1"/>
</dbReference>
<sequence length="372" mass="43163">MELKNLPNPFIPEKLPINITEILIDENIIKLISKANRSIGMYNGLLYNSPNPNLLISPLIAQEASLSSKMEGTHATLEDILNFDAGLSVNIEKDEMHEVINYREALYYALEKMSTISDLEKNGKLPLTSNLIKNIHKILLNNVRGSSKNPGEFKKFQNYIGSKHKIDFTPLSPELTHEYMYNLETYIHDERIDVLVQTALIHAQFEMIHPFQDGNGRIGRLLIPLFLYYREVLILPTFYMSQYFESDKNLYIKNLSNISKNNDYKSWIEYFLIGIIEQSEKNTEKAKELMEIYSNIKNITSKEITSQFLIPMIDFMFKSPIFKISQLVRNLNMSKDRAYTLTQQLIDLGILSCDDVIRNRTYFVNPILEKIL</sequence>
<dbReference type="InterPro" id="IPR036597">
    <property type="entry name" value="Fido-like_dom_sf"/>
</dbReference>
<evidence type="ECO:0000313" key="5">
    <source>
        <dbReference type="EMBL" id="WBB30838.1"/>
    </source>
</evidence>
<feature type="domain" description="Fido" evidence="4">
    <location>
        <begin position="127"/>
        <end position="273"/>
    </location>
</feature>
<feature type="binding site" evidence="1">
    <location>
        <position position="209"/>
    </location>
    <ligand>
        <name>ATP</name>
        <dbReference type="ChEBI" id="CHEBI:30616"/>
    </ligand>
</feature>
<evidence type="ECO:0000256" key="1">
    <source>
        <dbReference type="PIRSR" id="PIRSR038925-1"/>
    </source>
</evidence>
<feature type="binding site" evidence="3">
    <location>
        <begin position="213"/>
        <end position="220"/>
    </location>
    <ligand>
        <name>ATP</name>
        <dbReference type="ChEBI" id="CHEBI:30616"/>
    </ligand>
</feature>
<reference evidence="5" key="1">
    <citation type="submission" date="2022-07" db="EMBL/GenBank/DDBJ databases">
        <title>Parvimonas micra travels from the subgingival sulcus of the human oral cavity to the colorectal adenocarcinoma.</title>
        <authorList>
            <person name="Conde-Perez K."/>
            <person name="Buetas E."/>
            <person name="Aja-Macaya P."/>
            <person name="Martin-De Arribas E."/>
            <person name="Iglesias-Corras I."/>
            <person name="Trigo-Tasende N."/>
            <person name="Nasser-Ali M."/>
            <person name="Estevez L.S."/>
            <person name="Rumbo-Feal S."/>
            <person name="Otero-Alen B."/>
            <person name="Noguera J.F."/>
            <person name="Concha A."/>
            <person name="Pardinas-Lopez S."/>
            <person name="Carda-Dieguez M."/>
            <person name="Gomez-Randulfe I."/>
            <person name="Martinez-Lago N."/>
            <person name="Ladra S."/>
            <person name="Aparicio L.A."/>
            <person name="Bou G."/>
            <person name="Mira A."/>
            <person name="Vallejo J.A."/>
            <person name="Poza M."/>
        </authorList>
    </citation>
    <scope>NUCLEOTIDE SEQUENCE</scope>
    <source>
        <strain evidence="5">PM102KC-G-1</strain>
    </source>
</reference>
<dbReference type="InterPro" id="IPR025758">
    <property type="entry name" value="Fic/DOC_N"/>
</dbReference>
<dbReference type="Proteomes" id="UP001210690">
    <property type="component" value="Chromosome"/>
</dbReference>
<feature type="binding site" evidence="1">
    <location>
        <position position="71"/>
    </location>
    <ligand>
        <name>ATP</name>
        <dbReference type="ChEBI" id="CHEBI:30616"/>
    </ligand>
</feature>
<dbReference type="Pfam" id="PF02661">
    <property type="entry name" value="Fic"/>
    <property type="match status" value="1"/>
</dbReference>
<dbReference type="GO" id="GO:0005524">
    <property type="term" value="F:ATP binding"/>
    <property type="evidence" value="ECO:0007669"/>
    <property type="project" value="UniProtKB-KW"/>
</dbReference>
<keyword evidence="1" id="KW-0547">Nucleotide-binding</keyword>
<keyword evidence="1" id="KW-0067">ATP-binding</keyword>
<dbReference type="PIRSF" id="PIRSF038925">
    <property type="entry name" value="AMP-prot_trans"/>
    <property type="match status" value="1"/>
</dbReference>
<dbReference type="PANTHER" id="PTHR13504">
    <property type="entry name" value="FIDO DOMAIN-CONTAINING PROTEIN DDB_G0283145"/>
    <property type="match status" value="1"/>
</dbReference>
<feature type="active site" evidence="2">
    <location>
        <position position="209"/>
    </location>
</feature>
<proteinExistence type="predicted"/>
<feature type="binding site" evidence="1">
    <location>
        <position position="251"/>
    </location>
    <ligand>
        <name>ATP</name>
        <dbReference type="ChEBI" id="CHEBI:30616"/>
    </ligand>
</feature>
<evidence type="ECO:0000259" key="4">
    <source>
        <dbReference type="PROSITE" id="PS51459"/>
    </source>
</evidence>
<dbReference type="PANTHER" id="PTHR13504:SF38">
    <property type="entry name" value="FIDO DOMAIN-CONTAINING PROTEIN"/>
    <property type="match status" value="1"/>
</dbReference>
<evidence type="ECO:0000256" key="3">
    <source>
        <dbReference type="PIRSR" id="PIRSR640198-2"/>
    </source>
</evidence>
<dbReference type="AlphaFoldDB" id="A0AAX3K6Q4"/>
<dbReference type="PROSITE" id="PS51459">
    <property type="entry name" value="FIDO"/>
    <property type="match status" value="1"/>
</dbReference>
<dbReference type="Pfam" id="PF13784">
    <property type="entry name" value="Fic_N"/>
    <property type="match status" value="1"/>
</dbReference>
<dbReference type="InterPro" id="IPR026287">
    <property type="entry name" value="SoFic-like"/>
</dbReference>
<gene>
    <name evidence="5" type="ORF">NM222_07780</name>
</gene>
<name>A0AAX3K6Q4_9FIRM</name>